<dbReference type="Pfam" id="PF01061">
    <property type="entry name" value="ABC2_membrane"/>
    <property type="match status" value="1"/>
</dbReference>
<evidence type="ECO:0000313" key="9">
    <source>
        <dbReference type="Proteomes" id="UP001221328"/>
    </source>
</evidence>
<dbReference type="PANTHER" id="PTHR43229:SF2">
    <property type="entry name" value="NODULATION PROTEIN J"/>
    <property type="match status" value="1"/>
</dbReference>
<comment type="caution">
    <text evidence="8">The sequence shown here is derived from an EMBL/GenBank/DDBJ whole genome shotgun (WGS) entry which is preliminary data.</text>
</comment>
<dbReference type="PANTHER" id="PTHR43229">
    <property type="entry name" value="NODULATION PROTEIN J"/>
    <property type="match status" value="1"/>
</dbReference>
<feature type="transmembrane region" description="Helical" evidence="6">
    <location>
        <begin position="170"/>
        <end position="193"/>
    </location>
</feature>
<proteinExistence type="inferred from homology"/>
<dbReference type="PROSITE" id="PS51012">
    <property type="entry name" value="ABC_TM2"/>
    <property type="match status" value="1"/>
</dbReference>
<evidence type="ECO:0000256" key="2">
    <source>
        <dbReference type="ARBA" id="ARBA00022692"/>
    </source>
</evidence>
<protein>
    <recommendedName>
        <fullName evidence="6">Transport permease protein</fullName>
    </recommendedName>
</protein>
<comment type="subcellular location">
    <subcellularLocation>
        <location evidence="6">Cell membrane</location>
        <topology evidence="6">Multi-pass membrane protein</topology>
    </subcellularLocation>
    <subcellularLocation>
        <location evidence="1">Membrane</location>
        <topology evidence="1">Multi-pass membrane protein</topology>
    </subcellularLocation>
</comment>
<keyword evidence="6" id="KW-0813">Transport</keyword>
<keyword evidence="9" id="KW-1185">Reference proteome</keyword>
<keyword evidence="6" id="KW-1003">Cell membrane</keyword>
<comment type="similarity">
    <text evidence="6">Belongs to the ABC-2 integral membrane protein family.</text>
</comment>
<keyword evidence="3 6" id="KW-1133">Transmembrane helix</keyword>
<dbReference type="InterPro" id="IPR013525">
    <property type="entry name" value="ABC2_TM"/>
</dbReference>
<dbReference type="EMBL" id="JAQOSK010000007">
    <property type="protein sequence ID" value="MDC2956768.1"/>
    <property type="molecule type" value="Genomic_DNA"/>
</dbReference>
<gene>
    <name evidence="8" type="ORF">PO587_20060</name>
</gene>
<dbReference type="InterPro" id="IPR000412">
    <property type="entry name" value="ABC_2_transport"/>
</dbReference>
<dbReference type="InterPro" id="IPR051784">
    <property type="entry name" value="Nod_factor_ABC_transporter"/>
</dbReference>
<name>A0ABT5FW41_9ACTN</name>
<feature type="domain" description="ABC transmembrane type-2" evidence="7">
    <location>
        <begin position="53"/>
        <end position="282"/>
    </location>
</feature>
<feature type="transmembrane region" description="Helical" evidence="6">
    <location>
        <begin position="130"/>
        <end position="158"/>
    </location>
</feature>
<feature type="transmembrane region" description="Helical" evidence="6">
    <location>
        <begin position="52"/>
        <end position="70"/>
    </location>
</feature>
<evidence type="ECO:0000256" key="3">
    <source>
        <dbReference type="ARBA" id="ARBA00022989"/>
    </source>
</evidence>
<dbReference type="PIRSF" id="PIRSF006648">
    <property type="entry name" value="DrrB"/>
    <property type="match status" value="1"/>
</dbReference>
<dbReference type="RefSeq" id="WP_272176103.1">
    <property type="nucleotide sequence ID" value="NZ_JAQOSK010000007.1"/>
</dbReference>
<dbReference type="Proteomes" id="UP001221328">
    <property type="component" value="Unassembled WGS sequence"/>
</dbReference>
<feature type="transmembrane region" description="Helical" evidence="6">
    <location>
        <begin position="263"/>
        <end position="284"/>
    </location>
</feature>
<dbReference type="InterPro" id="IPR047817">
    <property type="entry name" value="ABC2_TM_bact-type"/>
</dbReference>
<keyword evidence="4 6" id="KW-0472">Membrane</keyword>
<feature type="transmembrane region" description="Helical" evidence="6">
    <location>
        <begin position="90"/>
        <end position="109"/>
    </location>
</feature>
<accession>A0ABT5FW41</accession>
<evidence type="ECO:0000313" key="8">
    <source>
        <dbReference type="EMBL" id="MDC2956768.1"/>
    </source>
</evidence>
<keyword evidence="2 6" id="KW-0812">Transmembrane</keyword>
<evidence type="ECO:0000256" key="1">
    <source>
        <dbReference type="ARBA" id="ARBA00004141"/>
    </source>
</evidence>
<evidence type="ECO:0000256" key="5">
    <source>
        <dbReference type="ARBA" id="ARBA00023251"/>
    </source>
</evidence>
<keyword evidence="5" id="KW-0046">Antibiotic resistance</keyword>
<reference evidence="8 9" key="1">
    <citation type="journal article" date="2015" name="Int. J. Syst. Evol. Microbiol.">
        <title>Streptomyces gilvifuscus sp. nov., an actinomycete that produces antibacterial compounds isolated from soil.</title>
        <authorList>
            <person name="Nguyen T.M."/>
            <person name="Kim J."/>
        </authorList>
    </citation>
    <scope>NUCLEOTIDE SEQUENCE [LARGE SCALE GENOMIC DNA]</scope>
    <source>
        <strain evidence="8 9">T113</strain>
    </source>
</reference>
<evidence type="ECO:0000259" key="7">
    <source>
        <dbReference type="PROSITE" id="PS51012"/>
    </source>
</evidence>
<feature type="transmembrane region" description="Helical" evidence="6">
    <location>
        <begin position="200"/>
        <end position="219"/>
    </location>
</feature>
<sequence>MTAPTTTPTEPAGPQTSSDIAALGGWQHVGPVTRTFLAVLWRDVFTTSRRPASFLVQVIVQPLLLFFVFGKVLGEAGYTHGDFGATLLPGIMAFNALLVSLQNTAMPLIMDFSWSGEIEDRLLAPLPGPLVAVAKLVFGTLCGLFAGLVMAPLGFLVLGTTGWPLTAWPGVLLILLLGSATGAGIGLTLGTIVSPERISVTFSLVLAPLTFTGSVQYPWSSLDHLKWFQVISAINPLTYVSEGLRAATLPRLHSIPLWTDTPVLLLAIALAAAAGIKGFMARALGRR</sequence>
<organism evidence="8 9">
    <name type="scientific">Streptomyces gilvifuscus</name>
    <dbReference type="NCBI Taxonomy" id="1550617"/>
    <lineage>
        <taxon>Bacteria</taxon>
        <taxon>Bacillati</taxon>
        <taxon>Actinomycetota</taxon>
        <taxon>Actinomycetes</taxon>
        <taxon>Kitasatosporales</taxon>
        <taxon>Streptomycetaceae</taxon>
        <taxon>Streptomyces</taxon>
    </lineage>
</organism>
<evidence type="ECO:0000256" key="6">
    <source>
        <dbReference type="RuleBase" id="RU361157"/>
    </source>
</evidence>
<evidence type="ECO:0000256" key="4">
    <source>
        <dbReference type="ARBA" id="ARBA00023136"/>
    </source>
</evidence>